<gene>
    <name evidence="8" type="ORF">BLNAU_15645</name>
</gene>
<comment type="subcellular location">
    <subcellularLocation>
        <location evidence="1">Membrane</location>
    </subcellularLocation>
</comment>
<dbReference type="InterPro" id="IPR045119">
    <property type="entry name" value="SUN1-5"/>
</dbReference>
<protein>
    <submittedName>
        <fullName evidence="8">Sad1 / UNC-like C-terminal</fullName>
    </submittedName>
</protein>
<dbReference type="PANTHER" id="PTHR12911">
    <property type="entry name" value="SAD1/UNC-84-LIKE PROTEIN-RELATED"/>
    <property type="match status" value="1"/>
</dbReference>
<keyword evidence="4 6" id="KW-0472">Membrane</keyword>
<evidence type="ECO:0000256" key="3">
    <source>
        <dbReference type="ARBA" id="ARBA00022989"/>
    </source>
</evidence>
<accession>A0ABQ9XF18</accession>
<dbReference type="InterPro" id="IPR012919">
    <property type="entry name" value="SUN_dom"/>
</dbReference>
<evidence type="ECO:0000256" key="1">
    <source>
        <dbReference type="ARBA" id="ARBA00004370"/>
    </source>
</evidence>
<feature type="region of interest" description="Disordered" evidence="5">
    <location>
        <begin position="189"/>
        <end position="211"/>
    </location>
</feature>
<evidence type="ECO:0000313" key="9">
    <source>
        <dbReference type="Proteomes" id="UP001281761"/>
    </source>
</evidence>
<dbReference type="EMBL" id="JARBJD010000156">
    <property type="protein sequence ID" value="KAK2949449.1"/>
    <property type="molecule type" value="Genomic_DNA"/>
</dbReference>
<dbReference type="PROSITE" id="PS51469">
    <property type="entry name" value="SUN"/>
    <property type="match status" value="1"/>
</dbReference>
<evidence type="ECO:0000313" key="8">
    <source>
        <dbReference type="EMBL" id="KAK2949449.1"/>
    </source>
</evidence>
<dbReference type="Gene3D" id="2.60.120.260">
    <property type="entry name" value="Galactose-binding domain-like"/>
    <property type="match status" value="1"/>
</dbReference>
<evidence type="ECO:0000256" key="5">
    <source>
        <dbReference type="SAM" id="MobiDB-lite"/>
    </source>
</evidence>
<comment type="caution">
    <text evidence="8">The sequence shown here is derived from an EMBL/GenBank/DDBJ whole genome shotgun (WGS) entry which is preliminary data.</text>
</comment>
<evidence type="ECO:0000256" key="6">
    <source>
        <dbReference type="SAM" id="Phobius"/>
    </source>
</evidence>
<feature type="domain" description="SUN" evidence="7">
    <location>
        <begin position="260"/>
        <end position="434"/>
    </location>
</feature>
<sequence>MMREEHESPIIETFVSSDHDLLQPSTNNSTSVMNRRLFLITGVVVGVALVAVTLVYVLVNNYQLKIQVNNLYTLLENNNSSSGLRDLLDTKRLLDLEKRQNSSHTTVLSLQDEQTNSSTQLQEQRRLITSLQAGQSSCTKDVSSVKKDITDINKTTKSLTTKFTNWETQFATYSGQVQSNFESLKQRISKLESARPQPAPNEPLTLANPAPDPALTKDLVLDITRTLFNDQNQPQLALSSVGARVTKYSPFFPVDRFNTYFRTDPSTNETIVRRVPKSAPILRKLFPSPSRQKILEKAQVILSTSLRQGDCFPLALPSPNSPSFVTIKLASPCFLHSVGIRHIPADVSLTAPPITAPKAFRVFCANSTDSAKDVFLGRGEYNATHTTIHNSTQRFAMNPLPDKPCQSFKVQFDSNHGDPDYTCLYNIELFPQFGER</sequence>
<evidence type="ECO:0000259" key="7">
    <source>
        <dbReference type="PROSITE" id="PS51469"/>
    </source>
</evidence>
<evidence type="ECO:0000256" key="4">
    <source>
        <dbReference type="ARBA" id="ARBA00023136"/>
    </source>
</evidence>
<reference evidence="8 9" key="1">
    <citation type="journal article" date="2022" name="bioRxiv">
        <title>Genomics of Preaxostyla Flagellates Illuminates Evolutionary Transitions and the Path Towards Mitochondrial Loss.</title>
        <authorList>
            <person name="Novak L.V.F."/>
            <person name="Treitli S.C."/>
            <person name="Pyrih J."/>
            <person name="Halakuc P."/>
            <person name="Pipaliya S.V."/>
            <person name="Vacek V."/>
            <person name="Brzon O."/>
            <person name="Soukal P."/>
            <person name="Eme L."/>
            <person name="Dacks J.B."/>
            <person name="Karnkowska A."/>
            <person name="Elias M."/>
            <person name="Hampl V."/>
        </authorList>
    </citation>
    <scope>NUCLEOTIDE SEQUENCE [LARGE SCALE GENOMIC DNA]</scope>
    <source>
        <strain evidence="8">NAU3</strain>
        <tissue evidence="8">Gut</tissue>
    </source>
</reference>
<feature type="transmembrane region" description="Helical" evidence="6">
    <location>
        <begin position="37"/>
        <end position="59"/>
    </location>
</feature>
<evidence type="ECO:0000256" key="2">
    <source>
        <dbReference type="ARBA" id="ARBA00022692"/>
    </source>
</evidence>
<keyword evidence="3 6" id="KW-1133">Transmembrane helix</keyword>
<name>A0ABQ9XF18_9EUKA</name>
<keyword evidence="2 6" id="KW-0812">Transmembrane</keyword>
<dbReference type="Proteomes" id="UP001281761">
    <property type="component" value="Unassembled WGS sequence"/>
</dbReference>
<dbReference type="PANTHER" id="PTHR12911:SF8">
    <property type="entry name" value="KLAROID PROTEIN-RELATED"/>
    <property type="match status" value="1"/>
</dbReference>
<proteinExistence type="predicted"/>
<dbReference type="Pfam" id="PF07738">
    <property type="entry name" value="Sad1_UNC"/>
    <property type="match status" value="1"/>
</dbReference>
<organism evidence="8 9">
    <name type="scientific">Blattamonas nauphoetae</name>
    <dbReference type="NCBI Taxonomy" id="2049346"/>
    <lineage>
        <taxon>Eukaryota</taxon>
        <taxon>Metamonada</taxon>
        <taxon>Preaxostyla</taxon>
        <taxon>Oxymonadida</taxon>
        <taxon>Blattamonas</taxon>
    </lineage>
</organism>
<keyword evidence="9" id="KW-1185">Reference proteome</keyword>